<feature type="domain" description="EF-hand" evidence="3">
    <location>
        <begin position="115"/>
        <end position="150"/>
    </location>
</feature>
<accession>A0A8J9Z024</accession>
<dbReference type="Proteomes" id="UP000838412">
    <property type="component" value="Chromosome 14"/>
</dbReference>
<proteinExistence type="predicted"/>
<evidence type="ECO:0000313" key="5">
    <source>
        <dbReference type="Proteomes" id="UP000838412"/>
    </source>
</evidence>
<dbReference type="PANTHER" id="PTHR23048:SF0">
    <property type="entry name" value="CALMODULIN LIKE 3"/>
    <property type="match status" value="1"/>
</dbReference>
<evidence type="ECO:0000259" key="3">
    <source>
        <dbReference type="PROSITE" id="PS50222"/>
    </source>
</evidence>
<dbReference type="InterPro" id="IPR018247">
    <property type="entry name" value="EF_Hand_1_Ca_BS"/>
</dbReference>
<dbReference type="InterPro" id="IPR050230">
    <property type="entry name" value="CALM/Myosin/TropC-like"/>
</dbReference>
<dbReference type="InterPro" id="IPR002048">
    <property type="entry name" value="EF_hand_dom"/>
</dbReference>
<keyword evidence="2" id="KW-0106">Calcium</keyword>
<evidence type="ECO:0000256" key="1">
    <source>
        <dbReference type="ARBA" id="ARBA00022737"/>
    </source>
</evidence>
<feature type="domain" description="EF-hand" evidence="3">
    <location>
        <begin position="79"/>
        <end position="114"/>
    </location>
</feature>
<dbReference type="InterPro" id="IPR011992">
    <property type="entry name" value="EF-hand-dom_pair"/>
</dbReference>
<dbReference type="GO" id="GO:0016460">
    <property type="term" value="C:myosin II complex"/>
    <property type="evidence" value="ECO:0007669"/>
    <property type="project" value="TreeGrafter"/>
</dbReference>
<evidence type="ECO:0000256" key="2">
    <source>
        <dbReference type="ARBA" id="ARBA00022837"/>
    </source>
</evidence>
<dbReference type="Pfam" id="PF13499">
    <property type="entry name" value="EF-hand_7"/>
    <property type="match status" value="2"/>
</dbReference>
<dbReference type="SMART" id="SM00054">
    <property type="entry name" value="EFh"/>
    <property type="match status" value="3"/>
</dbReference>
<dbReference type="EMBL" id="OV696699">
    <property type="protein sequence ID" value="CAH1245064.1"/>
    <property type="molecule type" value="Genomic_DNA"/>
</dbReference>
<keyword evidence="1" id="KW-0677">Repeat</keyword>
<name>A0A8J9Z024_BRALA</name>
<evidence type="ECO:0000313" key="4">
    <source>
        <dbReference type="EMBL" id="CAH1245064.1"/>
    </source>
</evidence>
<dbReference type="SUPFAM" id="SSF47473">
    <property type="entry name" value="EF-hand"/>
    <property type="match status" value="1"/>
</dbReference>
<dbReference type="GO" id="GO:0005509">
    <property type="term" value="F:calcium ion binding"/>
    <property type="evidence" value="ECO:0007669"/>
    <property type="project" value="InterPro"/>
</dbReference>
<dbReference type="Gene3D" id="1.10.238.10">
    <property type="entry name" value="EF-hand"/>
    <property type="match status" value="2"/>
</dbReference>
<gene>
    <name evidence="4" type="primary">CALM1</name>
    <name evidence="4" type="ORF">BLAG_LOCUS7528</name>
</gene>
<feature type="domain" description="EF-hand" evidence="3">
    <location>
        <begin position="7"/>
        <end position="42"/>
    </location>
</feature>
<dbReference type="PROSITE" id="PS50222">
    <property type="entry name" value="EF_HAND_2"/>
    <property type="match status" value="3"/>
</dbReference>
<dbReference type="CDD" id="cd00051">
    <property type="entry name" value="EFh"/>
    <property type="match status" value="1"/>
</dbReference>
<protein>
    <submittedName>
        <fullName evidence="4">CALM1 protein</fullName>
    </submittedName>
</protein>
<dbReference type="OrthoDB" id="10015547at2759"/>
<organism evidence="4 5">
    <name type="scientific">Branchiostoma lanceolatum</name>
    <name type="common">Common lancelet</name>
    <name type="synonym">Amphioxus lanceolatum</name>
    <dbReference type="NCBI Taxonomy" id="7740"/>
    <lineage>
        <taxon>Eukaryota</taxon>
        <taxon>Metazoa</taxon>
        <taxon>Chordata</taxon>
        <taxon>Cephalochordata</taxon>
        <taxon>Leptocardii</taxon>
        <taxon>Amphioxiformes</taxon>
        <taxon>Branchiostomatidae</taxon>
        <taxon>Branchiostoma</taxon>
    </lineage>
</organism>
<dbReference type="PROSITE" id="PS00018">
    <property type="entry name" value="EF_HAND_1"/>
    <property type="match status" value="3"/>
</dbReference>
<keyword evidence="5" id="KW-1185">Reference proteome</keyword>
<dbReference type="FunFam" id="1.10.238.10:FF:000003">
    <property type="entry name" value="Calmodulin A"/>
    <property type="match status" value="1"/>
</dbReference>
<reference evidence="4" key="1">
    <citation type="submission" date="2022-01" db="EMBL/GenBank/DDBJ databases">
        <authorList>
            <person name="Braso-Vives M."/>
        </authorList>
    </citation>
    <scope>NUCLEOTIDE SEQUENCE</scope>
</reference>
<dbReference type="PANTHER" id="PTHR23048">
    <property type="entry name" value="MYOSIN LIGHT CHAIN 1, 3"/>
    <property type="match status" value="1"/>
</dbReference>
<sequence length="157" mass="17877">MAAQLTKEQRDEIKQFLLNDKDGSGTVTAQEIIDFTYSMGANLTEEQMQVYCDWVESVDSGEDGAVSVEEFLAAMERNELIDTPLDFFKTFDKDGSGFITKDEIRQGMKEMGEKLTDEGVEDIMKDCDTDGDGKINYEEFVKNFANQEEEDEEEDEE</sequence>
<dbReference type="AlphaFoldDB" id="A0A8J9Z024"/>